<sequence length="103" mass="11044">MIKGDEGGRASLPATFQCELLVATDTAFQLFTFCQHTLAPSSHAHIRNETQQEEGSDGDAASQQGDNEDPCPCNGVAFAAILFACFIAEHNLPFSPNNEENVS</sequence>
<accession>A0AAE1FPY6</accession>
<comment type="caution">
    <text evidence="2">The sequence shown here is derived from an EMBL/GenBank/DDBJ whole genome shotgun (WGS) entry which is preliminary data.</text>
</comment>
<proteinExistence type="predicted"/>
<dbReference type="Proteomes" id="UP001286313">
    <property type="component" value="Unassembled WGS sequence"/>
</dbReference>
<dbReference type="AlphaFoldDB" id="A0AAE1FPY6"/>
<gene>
    <name evidence="2" type="ORF">Pcinc_017106</name>
</gene>
<feature type="region of interest" description="Disordered" evidence="1">
    <location>
        <begin position="44"/>
        <end position="67"/>
    </location>
</feature>
<evidence type="ECO:0000256" key="1">
    <source>
        <dbReference type="SAM" id="MobiDB-lite"/>
    </source>
</evidence>
<reference evidence="2" key="1">
    <citation type="submission" date="2023-10" db="EMBL/GenBank/DDBJ databases">
        <title>Genome assemblies of two species of porcelain crab, Petrolisthes cinctipes and Petrolisthes manimaculis (Anomura: Porcellanidae).</title>
        <authorList>
            <person name="Angst P."/>
        </authorList>
    </citation>
    <scope>NUCLEOTIDE SEQUENCE</scope>
    <source>
        <strain evidence="2">PB745_01</strain>
        <tissue evidence="2">Gill</tissue>
    </source>
</reference>
<evidence type="ECO:0000313" key="3">
    <source>
        <dbReference type="Proteomes" id="UP001286313"/>
    </source>
</evidence>
<name>A0AAE1FPY6_PETCI</name>
<protein>
    <submittedName>
        <fullName evidence="2">Uncharacterized protein</fullName>
    </submittedName>
</protein>
<dbReference type="EMBL" id="JAWQEG010001568">
    <property type="protein sequence ID" value="KAK3878250.1"/>
    <property type="molecule type" value="Genomic_DNA"/>
</dbReference>
<evidence type="ECO:0000313" key="2">
    <source>
        <dbReference type="EMBL" id="KAK3878250.1"/>
    </source>
</evidence>
<keyword evidence="3" id="KW-1185">Reference proteome</keyword>
<organism evidence="2 3">
    <name type="scientific">Petrolisthes cinctipes</name>
    <name type="common">Flat porcelain crab</name>
    <dbReference type="NCBI Taxonomy" id="88211"/>
    <lineage>
        <taxon>Eukaryota</taxon>
        <taxon>Metazoa</taxon>
        <taxon>Ecdysozoa</taxon>
        <taxon>Arthropoda</taxon>
        <taxon>Crustacea</taxon>
        <taxon>Multicrustacea</taxon>
        <taxon>Malacostraca</taxon>
        <taxon>Eumalacostraca</taxon>
        <taxon>Eucarida</taxon>
        <taxon>Decapoda</taxon>
        <taxon>Pleocyemata</taxon>
        <taxon>Anomura</taxon>
        <taxon>Galatheoidea</taxon>
        <taxon>Porcellanidae</taxon>
        <taxon>Petrolisthes</taxon>
    </lineage>
</organism>